<evidence type="ECO:0000313" key="7">
    <source>
        <dbReference type="Proteomes" id="UP001198495"/>
    </source>
</evidence>
<evidence type="ECO:0000256" key="2">
    <source>
        <dbReference type="ARBA" id="ARBA00022448"/>
    </source>
</evidence>
<dbReference type="PROSITE" id="PS51257">
    <property type="entry name" value="PROKAR_LIPOPROTEIN"/>
    <property type="match status" value="1"/>
</dbReference>
<keyword evidence="2" id="KW-0813">Transport</keyword>
<feature type="compositionally biased region" description="Basic and acidic residues" evidence="4">
    <location>
        <begin position="135"/>
        <end position="160"/>
    </location>
</feature>
<feature type="region of interest" description="Disordered" evidence="4">
    <location>
        <begin position="135"/>
        <end position="171"/>
    </location>
</feature>
<proteinExistence type="inferred from homology"/>
<sequence length="353" mass="39251">MMKHRHLKSIGIALVLCLSLLSGCAKPVQMADKDENVILCTTFAAYDWVREILGDTDTFTCRMLVDNGVDLHSYQPSAQDIMKIANCRMLVYVGGESDTWVSDALVESGNENIVAISLLDLVGNRALNEVELEGVEEHHHHDHDDEDHDHEAEPADHAEGEADNTDGQNAAEDDHYDEHVWLSLKNAIVCTETLADAITELDSDNAKQYVANAKTYTGKLEALDDDYQTMRDAATQTTILVGDRFPFLYLAEDYDIHYFAAYSGCSADVEASVHTVTYLAEKLQEYKLQAIYVVDNGTDSLANTIAESAEMQPKILHLSSMQSVTKDDIEKGCTYLSYMEENLQMLKQGLQAP</sequence>
<dbReference type="PANTHER" id="PTHR42953">
    <property type="entry name" value="HIGH-AFFINITY ZINC UPTAKE SYSTEM PROTEIN ZNUA-RELATED"/>
    <property type="match status" value="1"/>
</dbReference>
<evidence type="ECO:0000256" key="3">
    <source>
        <dbReference type="ARBA" id="ARBA00022729"/>
    </source>
</evidence>
<evidence type="ECO:0000256" key="5">
    <source>
        <dbReference type="SAM" id="SignalP"/>
    </source>
</evidence>
<dbReference type="Proteomes" id="UP001198495">
    <property type="component" value="Unassembled WGS sequence"/>
</dbReference>
<evidence type="ECO:0000313" key="6">
    <source>
        <dbReference type="EMBL" id="MCC2217827.1"/>
    </source>
</evidence>
<evidence type="ECO:0000256" key="4">
    <source>
        <dbReference type="SAM" id="MobiDB-lite"/>
    </source>
</evidence>
<protein>
    <submittedName>
        <fullName evidence="6">Metal ABC transporter substrate-binding protein</fullName>
    </submittedName>
</protein>
<comment type="similarity">
    <text evidence="1">Belongs to the bacterial solute-binding protein 9 family.</text>
</comment>
<evidence type="ECO:0000256" key="1">
    <source>
        <dbReference type="ARBA" id="ARBA00011028"/>
    </source>
</evidence>
<name>A0ABS8FKW8_9FIRM</name>
<dbReference type="SUPFAM" id="SSF53807">
    <property type="entry name" value="Helical backbone' metal receptor"/>
    <property type="match status" value="1"/>
</dbReference>
<feature type="signal peptide" evidence="5">
    <location>
        <begin position="1"/>
        <end position="30"/>
    </location>
</feature>
<dbReference type="InterPro" id="IPR050492">
    <property type="entry name" value="Bact_metal-bind_prot9"/>
</dbReference>
<dbReference type="Pfam" id="PF01297">
    <property type="entry name" value="ZnuA"/>
    <property type="match status" value="1"/>
</dbReference>
<comment type="caution">
    <text evidence="6">The sequence shown here is derived from an EMBL/GenBank/DDBJ whole genome shotgun (WGS) entry which is preliminary data.</text>
</comment>
<dbReference type="Gene3D" id="3.40.50.1980">
    <property type="entry name" value="Nitrogenase molybdenum iron protein domain"/>
    <property type="match status" value="2"/>
</dbReference>
<keyword evidence="7" id="KW-1185">Reference proteome</keyword>
<dbReference type="InterPro" id="IPR006127">
    <property type="entry name" value="ZnuA-like"/>
</dbReference>
<dbReference type="EMBL" id="JAJEQT010000001">
    <property type="protein sequence ID" value="MCC2217827.1"/>
    <property type="molecule type" value="Genomic_DNA"/>
</dbReference>
<organism evidence="6 7">
    <name type="scientific">Coprococcus hominis</name>
    <name type="common">ex Arizal et al. 2022</name>
    <dbReference type="NCBI Taxonomy" id="2881262"/>
    <lineage>
        <taxon>Bacteria</taxon>
        <taxon>Bacillati</taxon>
        <taxon>Bacillota</taxon>
        <taxon>Clostridia</taxon>
        <taxon>Lachnospirales</taxon>
        <taxon>Lachnospiraceae</taxon>
        <taxon>Coprococcus</taxon>
    </lineage>
</organism>
<gene>
    <name evidence="6" type="ORF">LKD28_02085</name>
</gene>
<keyword evidence="3 5" id="KW-0732">Signal</keyword>
<dbReference type="PANTHER" id="PTHR42953:SF3">
    <property type="entry name" value="HIGH-AFFINITY ZINC UPTAKE SYSTEM PROTEIN ZNUA"/>
    <property type="match status" value="1"/>
</dbReference>
<accession>A0ABS8FKW8</accession>
<reference evidence="6 7" key="1">
    <citation type="submission" date="2021-10" db="EMBL/GenBank/DDBJ databases">
        <title>Anaerobic single-cell dispensing facilitates the cultivation of human gut bacteria.</title>
        <authorList>
            <person name="Afrizal A."/>
        </authorList>
    </citation>
    <scope>NUCLEOTIDE SEQUENCE [LARGE SCALE GENOMIC DNA]</scope>
    <source>
        <strain evidence="6 7">CLA-AA-H212</strain>
    </source>
</reference>
<feature type="chain" id="PRO_5047488707" evidence="5">
    <location>
        <begin position="31"/>
        <end position="353"/>
    </location>
</feature>